<keyword evidence="2" id="KW-0732">Signal</keyword>
<dbReference type="InterPro" id="IPR004314">
    <property type="entry name" value="Neprosin"/>
</dbReference>
<organism evidence="4 5">
    <name type="scientific">Riccia sorocarpa</name>
    <dbReference type="NCBI Taxonomy" id="122646"/>
    <lineage>
        <taxon>Eukaryota</taxon>
        <taxon>Viridiplantae</taxon>
        <taxon>Streptophyta</taxon>
        <taxon>Embryophyta</taxon>
        <taxon>Marchantiophyta</taxon>
        <taxon>Marchantiopsida</taxon>
        <taxon>Marchantiidae</taxon>
        <taxon>Marchantiales</taxon>
        <taxon>Ricciaceae</taxon>
        <taxon>Riccia</taxon>
    </lineage>
</organism>
<dbReference type="PROSITE" id="PS52045">
    <property type="entry name" value="NEPROSIN_PEP_CD"/>
    <property type="match status" value="1"/>
</dbReference>
<feature type="region of interest" description="Disordered" evidence="1">
    <location>
        <begin position="75"/>
        <end position="104"/>
    </location>
</feature>
<sequence length="330" mass="36482">MENYLVVSLILVCVLACLSNLYLQRSYSAESALNFKLSSGEEISCVPIHEQPSLGSLDHATNAYLKLRSEDDVQGATLHQQPSLDSLPEKPAFIPSDKSTEKQTQVIRDETEIRPAEQLFKSEVGSCPEGMIPILRNQRSLRRTRGISRQGVDSIHGNYGHKLTVTSTNNSEADPANANANAHHEYAIDSHVWPTSSVYLGANGYFNVWKPSVELSSEFSLSQLWITAGSYSAKDLNTIEVGWQVCKNLYGDDYPHLFVYWTRDAYNSTGCYNQACPGFVQTSKNWTVGGSLAPVSVTNGTQYEIQVLVFLDNGTSAWWLNINGDNACPT</sequence>
<name>A0ABD3GEL0_9MARC</name>
<dbReference type="Pfam" id="PF03080">
    <property type="entry name" value="Neprosin"/>
    <property type="match status" value="1"/>
</dbReference>
<feature type="domain" description="Neprosin PEP catalytic" evidence="3">
    <location>
        <begin position="179"/>
        <end position="330"/>
    </location>
</feature>
<evidence type="ECO:0000259" key="3">
    <source>
        <dbReference type="PROSITE" id="PS52045"/>
    </source>
</evidence>
<dbReference type="InterPro" id="IPR053168">
    <property type="entry name" value="Glutamic_endopeptidase"/>
</dbReference>
<dbReference type="AlphaFoldDB" id="A0ABD3GEL0"/>
<dbReference type="Proteomes" id="UP001633002">
    <property type="component" value="Unassembled WGS sequence"/>
</dbReference>
<evidence type="ECO:0000256" key="2">
    <source>
        <dbReference type="SAM" id="SignalP"/>
    </source>
</evidence>
<dbReference type="PANTHER" id="PTHR31589:SF110">
    <property type="entry name" value="PROTEIN, PUTATIVE (DUF239)-RELATED"/>
    <property type="match status" value="1"/>
</dbReference>
<accession>A0ABD3GEL0</accession>
<proteinExistence type="predicted"/>
<dbReference type="PANTHER" id="PTHR31589">
    <property type="entry name" value="PROTEIN, PUTATIVE (DUF239)-RELATED-RELATED"/>
    <property type="match status" value="1"/>
</dbReference>
<dbReference type="Gene3D" id="3.90.1320.10">
    <property type="entry name" value="Outer-capsid protein sigma 3, large lobe"/>
    <property type="match status" value="1"/>
</dbReference>
<dbReference type="EMBL" id="JBJQOH010000008">
    <property type="protein sequence ID" value="KAL3676520.1"/>
    <property type="molecule type" value="Genomic_DNA"/>
</dbReference>
<evidence type="ECO:0000256" key="1">
    <source>
        <dbReference type="SAM" id="MobiDB-lite"/>
    </source>
</evidence>
<comment type="caution">
    <text evidence="4">The sequence shown here is derived from an EMBL/GenBank/DDBJ whole genome shotgun (WGS) entry which is preliminary data.</text>
</comment>
<reference evidence="4 5" key="1">
    <citation type="submission" date="2024-09" db="EMBL/GenBank/DDBJ databases">
        <title>Chromosome-scale assembly of Riccia sorocarpa.</title>
        <authorList>
            <person name="Paukszto L."/>
        </authorList>
    </citation>
    <scope>NUCLEOTIDE SEQUENCE [LARGE SCALE GENOMIC DNA]</scope>
    <source>
        <strain evidence="4">LP-2024</strain>
        <tissue evidence="4">Aerial parts of the thallus</tissue>
    </source>
</reference>
<gene>
    <name evidence="4" type="ORF">R1sor_026468</name>
</gene>
<evidence type="ECO:0000313" key="4">
    <source>
        <dbReference type="EMBL" id="KAL3676520.1"/>
    </source>
</evidence>
<feature type="chain" id="PRO_5044842766" description="Neprosin PEP catalytic domain-containing protein" evidence="2">
    <location>
        <begin position="17"/>
        <end position="330"/>
    </location>
</feature>
<protein>
    <recommendedName>
        <fullName evidence="3">Neprosin PEP catalytic domain-containing protein</fullName>
    </recommendedName>
</protein>
<feature type="signal peptide" evidence="2">
    <location>
        <begin position="1"/>
        <end position="16"/>
    </location>
</feature>
<evidence type="ECO:0000313" key="5">
    <source>
        <dbReference type="Proteomes" id="UP001633002"/>
    </source>
</evidence>
<keyword evidence="5" id="KW-1185">Reference proteome</keyword>